<dbReference type="CDD" id="cd02570">
    <property type="entry name" value="PseudoU_synth_EcTruA"/>
    <property type="match status" value="1"/>
</dbReference>
<evidence type="ECO:0000256" key="7">
    <source>
        <dbReference type="RuleBase" id="RU003792"/>
    </source>
</evidence>
<dbReference type="InterPro" id="IPR020097">
    <property type="entry name" value="PsdUridine_synth_TruA_a/b_dom"/>
</dbReference>
<keyword evidence="3 4" id="KW-0413">Isomerase</keyword>
<evidence type="ECO:0000256" key="4">
    <source>
        <dbReference type="HAMAP-Rule" id="MF_00171"/>
    </source>
</evidence>
<evidence type="ECO:0000313" key="9">
    <source>
        <dbReference type="EMBL" id="QCI23219.1"/>
    </source>
</evidence>
<dbReference type="InterPro" id="IPR020094">
    <property type="entry name" value="TruA/RsuA/RluB/E/F_N"/>
</dbReference>
<dbReference type="InterPro" id="IPR001406">
    <property type="entry name" value="PsdUridine_synth_TruA"/>
</dbReference>
<dbReference type="Pfam" id="PF01416">
    <property type="entry name" value="PseudoU_synth_1"/>
    <property type="match status" value="2"/>
</dbReference>
<sequence length="269" mass="31423">MNERTTQKVKIALGIEYQGSNYHGWQYQKLASNIQEKVERALSIIANHVVEVYCAGRTDSGVHSTGQVVHFYTSSIRNYSSWTVGVNHYLPKDISILWKQEVPECFHARHSAISRRYRYIIYNYKCRSSIFFKGLYSFYKKLDVFKMNRAAQYLVGEHDFTSFQAINCQSITPIRKILFLKVYSIRRLVIIDIVASSFLYRMVRNIVGCLIEIGISKYSEYWIKELLSYKDRRLASPTAKSEGLYLVDVKYPNIFNLPHSPIGPFFIYK</sequence>
<accession>A0A4D6Y2U6</accession>
<evidence type="ECO:0000256" key="2">
    <source>
        <dbReference type="ARBA" id="ARBA00022694"/>
    </source>
</evidence>
<evidence type="ECO:0000256" key="5">
    <source>
        <dbReference type="PIRSR" id="PIRSR001430-1"/>
    </source>
</evidence>
<name>A0A4D6Y2U6_BUCMH</name>
<feature type="domain" description="Pseudouridine synthase I TruA alpha/beta" evidence="8">
    <location>
        <begin position="16"/>
        <end position="109"/>
    </location>
</feature>
<comment type="function">
    <text evidence="4">Formation of pseudouridine at positions 38, 39 and 40 in the anticodon stem and loop of transfer RNAs.</text>
</comment>
<dbReference type="AlphaFoldDB" id="A0A4D6Y2U6"/>
<keyword evidence="2 4" id="KW-0819">tRNA processing</keyword>
<comment type="caution">
    <text evidence="4">Lacks conserved residue(s) required for the propagation of feature annotation.</text>
</comment>
<feature type="active site" description="Nucleophile" evidence="4 5">
    <location>
        <position position="59"/>
    </location>
</feature>
<comment type="catalytic activity">
    <reaction evidence="4 7">
        <text>uridine(38/39/40) in tRNA = pseudouridine(38/39/40) in tRNA</text>
        <dbReference type="Rhea" id="RHEA:22376"/>
        <dbReference type="Rhea" id="RHEA-COMP:10085"/>
        <dbReference type="Rhea" id="RHEA-COMP:10087"/>
        <dbReference type="ChEBI" id="CHEBI:65314"/>
        <dbReference type="ChEBI" id="CHEBI:65315"/>
        <dbReference type="EC" id="5.4.99.12"/>
    </reaction>
</comment>
<comment type="subunit">
    <text evidence="4">Homodimer.</text>
</comment>
<dbReference type="EC" id="5.4.99.12" evidence="4"/>
<comment type="similarity">
    <text evidence="1 4 7">Belongs to the tRNA pseudouridine synthase TruA family.</text>
</comment>
<dbReference type="InterPro" id="IPR020103">
    <property type="entry name" value="PsdUridine_synth_cat_dom_sf"/>
</dbReference>
<dbReference type="OrthoDB" id="9811823at2"/>
<dbReference type="RefSeq" id="WP_158336420.1">
    <property type="nucleotide sequence ID" value="NZ_CP033004.1"/>
</dbReference>
<dbReference type="SUPFAM" id="SSF55120">
    <property type="entry name" value="Pseudouridine synthase"/>
    <property type="match status" value="1"/>
</dbReference>
<feature type="binding site" evidence="4 6">
    <location>
        <position position="117"/>
    </location>
    <ligand>
        <name>substrate</name>
    </ligand>
</feature>
<evidence type="ECO:0000259" key="8">
    <source>
        <dbReference type="Pfam" id="PF01416"/>
    </source>
</evidence>
<evidence type="ECO:0000313" key="10">
    <source>
        <dbReference type="Proteomes" id="UP000298566"/>
    </source>
</evidence>
<dbReference type="EMBL" id="CP033004">
    <property type="protein sequence ID" value="QCI23219.1"/>
    <property type="molecule type" value="Genomic_DNA"/>
</dbReference>
<dbReference type="GO" id="GO:0031119">
    <property type="term" value="P:tRNA pseudouridine synthesis"/>
    <property type="evidence" value="ECO:0007669"/>
    <property type="project" value="UniProtKB-UniRule"/>
</dbReference>
<dbReference type="PANTHER" id="PTHR11142:SF0">
    <property type="entry name" value="TRNA PSEUDOURIDINE SYNTHASE-LIKE 1"/>
    <property type="match status" value="1"/>
</dbReference>
<dbReference type="NCBIfam" id="TIGR00071">
    <property type="entry name" value="hisT_truA"/>
    <property type="match status" value="1"/>
</dbReference>
<dbReference type="HAMAP" id="MF_00171">
    <property type="entry name" value="TruA"/>
    <property type="match status" value="1"/>
</dbReference>
<dbReference type="GO" id="GO:0003723">
    <property type="term" value="F:RNA binding"/>
    <property type="evidence" value="ECO:0007669"/>
    <property type="project" value="InterPro"/>
</dbReference>
<proteinExistence type="inferred from homology"/>
<evidence type="ECO:0000256" key="3">
    <source>
        <dbReference type="ARBA" id="ARBA00023235"/>
    </source>
</evidence>
<evidence type="ECO:0000256" key="6">
    <source>
        <dbReference type="PIRSR" id="PIRSR001430-2"/>
    </source>
</evidence>
<evidence type="ECO:0000256" key="1">
    <source>
        <dbReference type="ARBA" id="ARBA00009375"/>
    </source>
</evidence>
<dbReference type="InterPro" id="IPR020095">
    <property type="entry name" value="PsdUridine_synth_TruA_C"/>
</dbReference>
<dbReference type="Gene3D" id="3.30.70.660">
    <property type="entry name" value="Pseudouridine synthase I, catalytic domain, C-terminal subdomain"/>
    <property type="match status" value="1"/>
</dbReference>
<organism evidence="9 10">
    <name type="scientific">Buchnera aphidicola subsp. Melaphis rhois</name>
    <dbReference type="NCBI Taxonomy" id="118103"/>
    <lineage>
        <taxon>Bacteria</taxon>
        <taxon>Pseudomonadati</taxon>
        <taxon>Pseudomonadota</taxon>
        <taxon>Gammaproteobacteria</taxon>
        <taxon>Enterobacterales</taxon>
        <taxon>Erwiniaceae</taxon>
        <taxon>Buchnera</taxon>
    </lineage>
</organism>
<gene>
    <name evidence="4 9" type="primary">truA</name>
    <name evidence="9" type="ORF">D9V73_00940</name>
</gene>
<protein>
    <recommendedName>
        <fullName evidence="4">tRNA pseudouridine synthase A</fullName>
        <ecNumber evidence="4">5.4.99.12</ecNumber>
    </recommendedName>
    <alternativeName>
        <fullName evidence="4">tRNA pseudouridine(38-40) synthase</fullName>
    </alternativeName>
    <alternativeName>
        <fullName evidence="4">tRNA pseudouridylate synthase I</fullName>
    </alternativeName>
    <alternativeName>
        <fullName evidence="4">tRNA-uridine isomerase I</fullName>
    </alternativeName>
</protein>
<dbReference type="Gene3D" id="3.30.70.580">
    <property type="entry name" value="Pseudouridine synthase I, catalytic domain, N-terminal subdomain"/>
    <property type="match status" value="1"/>
</dbReference>
<dbReference type="PIRSF" id="PIRSF001430">
    <property type="entry name" value="tRNA_psdUrid_synth"/>
    <property type="match status" value="1"/>
</dbReference>
<feature type="domain" description="Pseudouridine synthase I TruA alpha/beta" evidence="8">
    <location>
        <begin position="150"/>
        <end position="252"/>
    </location>
</feature>
<dbReference type="FunFam" id="3.30.70.580:FF:000001">
    <property type="entry name" value="tRNA pseudouridine synthase A"/>
    <property type="match status" value="1"/>
</dbReference>
<dbReference type="GO" id="GO:0160147">
    <property type="term" value="F:tRNA pseudouridine(38-40) synthase activity"/>
    <property type="evidence" value="ECO:0007669"/>
    <property type="project" value="UniProtKB-EC"/>
</dbReference>
<dbReference type="PANTHER" id="PTHR11142">
    <property type="entry name" value="PSEUDOURIDYLATE SYNTHASE"/>
    <property type="match status" value="1"/>
</dbReference>
<dbReference type="Proteomes" id="UP000298566">
    <property type="component" value="Chromosome"/>
</dbReference>
<reference evidence="9 10" key="1">
    <citation type="submission" date="2018-10" db="EMBL/GenBank/DDBJ databases">
        <title>Comparative functional genomics of the obligate endosymbiont Buchnera aphidicola.</title>
        <authorList>
            <person name="Chong R.A."/>
        </authorList>
    </citation>
    <scope>NUCLEOTIDE SEQUENCE [LARGE SCALE GENOMIC DNA]</scope>
    <source>
        <strain evidence="9 10">Mrh</strain>
    </source>
</reference>